<reference evidence="1 2" key="1">
    <citation type="journal article" date="2014" name="PLoS Genet.">
        <title>Phylogenetically driven sequencing of extremely halophilic archaea reveals strategies for static and dynamic osmo-response.</title>
        <authorList>
            <person name="Becker E.A."/>
            <person name="Seitzer P.M."/>
            <person name="Tritt A."/>
            <person name="Larsen D."/>
            <person name="Krusor M."/>
            <person name="Yao A.I."/>
            <person name="Wu D."/>
            <person name="Madern D."/>
            <person name="Eisen J.A."/>
            <person name="Darling A.E."/>
            <person name="Facciotti M.T."/>
        </authorList>
    </citation>
    <scope>NUCLEOTIDE SEQUENCE [LARGE SCALE GENOMIC DNA]</scope>
    <source>
        <strain evidence="1 2">100A6</strain>
    </source>
</reference>
<dbReference type="PATRIC" id="fig|1132509.6.peg.1900"/>
<dbReference type="GO" id="GO:0016757">
    <property type="term" value="F:glycosyltransferase activity"/>
    <property type="evidence" value="ECO:0007669"/>
    <property type="project" value="TreeGrafter"/>
</dbReference>
<dbReference type="AlphaFoldDB" id="M0M2I7"/>
<keyword evidence="2" id="KW-1185">Reference proteome</keyword>
<dbReference type="eggNOG" id="arCOG07390">
    <property type="taxonomic scope" value="Archaea"/>
</dbReference>
<accession>M0M2I7</accession>
<dbReference type="InterPro" id="IPR050194">
    <property type="entry name" value="Glycosyltransferase_grp1"/>
</dbReference>
<dbReference type="PANTHER" id="PTHR45947">
    <property type="entry name" value="SULFOQUINOVOSYL TRANSFERASE SQD2"/>
    <property type="match status" value="1"/>
</dbReference>
<dbReference type="CDD" id="cd03801">
    <property type="entry name" value="GT4_PimA-like"/>
    <property type="match status" value="1"/>
</dbReference>
<organism evidence="1 2">
    <name type="scientific">Halococcus hamelinensis 100A6</name>
    <dbReference type="NCBI Taxonomy" id="1132509"/>
    <lineage>
        <taxon>Archaea</taxon>
        <taxon>Methanobacteriati</taxon>
        <taxon>Methanobacteriota</taxon>
        <taxon>Stenosarchaea group</taxon>
        <taxon>Halobacteria</taxon>
        <taxon>Halobacteriales</taxon>
        <taxon>Halococcaceae</taxon>
        <taxon>Halococcus</taxon>
    </lineage>
</organism>
<comment type="caution">
    <text evidence="1">The sequence shown here is derived from an EMBL/GenBank/DDBJ whole genome shotgun (WGS) entry which is preliminary data.</text>
</comment>
<dbReference type="RefSeq" id="WP_007692843.1">
    <property type="nucleotide sequence ID" value="NZ_AJRK01000416.1"/>
</dbReference>
<dbReference type="PANTHER" id="PTHR45947:SF3">
    <property type="entry name" value="SULFOQUINOVOSYL TRANSFERASE SQD2"/>
    <property type="match status" value="1"/>
</dbReference>
<protein>
    <submittedName>
        <fullName evidence="1">Glycosyl transferase group 1</fullName>
    </submittedName>
</protein>
<proteinExistence type="predicted"/>
<dbReference type="Proteomes" id="UP000011566">
    <property type="component" value="Unassembled WGS sequence"/>
</dbReference>
<sequence length="347" mass="38313">MSGTRVVLCPHLSVEHYRGGEKWVCSLANRLASDGVDVSVRALPYAPGGERRVAVRDVLDPDIPYREAWHHDLSEFDTAYIFYNPFSELFFSGGGTRIAGVHSWVFVSRKLYEAHYGAVPTAVKLLYRTVGKRDLSRFDVVHSVTPAYDSPHPNTVHIPNFVDTDRFSPDNAPLDDEFTVLTTAAHIREKGWDTIQDVAERLPSNVRVVTTGEGAGEVEGLGFLDEDELAAAYARAHVVLHPARVDTDSMVINEACASGTPVVTTPLSTHVRENEAVLQAETPRGMAHAIALLHSEWAHDDGYAERCDRARSEGESHAIEAVYPKLKDLLLSPPTRERGGDRTEVHT</sequence>
<dbReference type="OrthoDB" id="288447at2157"/>
<name>M0M2I7_9EURY</name>
<gene>
    <name evidence="1" type="ORF">C447_08403</name>
</gene>
<dbReference type="Pfam" id="PF13692">
    <property type="entry name" value="Glyco_trans_1_4"/>
    <property type="match status" value="1"/>
</dbReference>
<dbReference type="EMBL" id="AOMB01000023">
    <property type="protein sequence ID" value="EMA38829.1"/>
    <property type="molecule type" value="Genomic_DNA"/>
</dbReference>
<keyword evidence="1" id="KW-0808">Transferase</keyword>
<evidence type="ECO:0000313" key="2">
    <source>
        <dbReference type="Proteomes" id="UP000011566"/>
    </source>
</evidence>
<evidence type="ECO:0000313" key="1">
    <source>
        <dbReference type="EMBL" id="EMA38829.1"/>
    </source>
</evidence>
<dbReference type="SUPFAM" id="SSF53756">
    <property type="entry name" value="UDP-Glycosyltransferase/glycogen phosphorylase"/>
    <property type="match status" value="1"/>
</dbReference>
<dbReference type="Gene3D" id="3.40.50.2000">
    <property type="entry name" value="Glycogen Phosphorylase B"/>
    <property type="match status" value="2"/>
</dbReference>